<dbReference type="AlphaFoldDB" id="A0A3M9MR96"/>
<reference evidence="1 2" key="1">
    <citation type="submission" date="2018-11" db="EMBL/GenBank/DDBJ databases">
        <title>Rufibacter latericius sp. nov., isolated from water in Baiyang Lake.</title>
        <authorList>
            <person name="Yang Y."/>
        </authorList>
    </citation>
    <scope>NUCLEOTIDE SEQUENCE [LARGE SCALE GENOMIC DNA]</scope>
    <source>
        <strain evidence="1 2">MCC P1</strain>
    </source>
</reference>
<comment type="caution">
    <text evidence="1">The sequence shown here is derived from an EMBL/GenBank/DDBJ whole genome shotgun (WGS) entry which is preliminary data.</text>
</comment>
<evidence type="ECO:0000313" key="2">
    <source>
        <dbReference type="Proteomes" id="UP000271010"/>
    </source>
</evidence>
<gene>
    <name evidence="1" type="ORF">EFA69_16570</name>
</gene>
<dbReference type="Proteomes" id="UP000271010">
    <property type="component" value="Unassembled WGS sequence"/>
</dbReference>
<dbReference type="EMBL" id="RJJE01000017">
    <property type="protein sequence ID" value="RNI27727.1"/>
    <property type="molecule type" value="Genomic_DNA"/>
</dbReference>
<sequence>MGLAGQTNVQSLGRLGGAGSTVVFENRYQGVKGSPYFWDVWAPGKVIVKSGNSDKNEVFANIKLKFDAYSNLLVAVIPQTKDTLQFGTAPIISFTLQHPIVGNSIDFRRIKEAQAIDPALSDAFFAVLTESTDIKTSLVKRVLKKKIDANFKGGYSAGQTYDEIVDESQYYIVHNGKMQRVKINRKSLLDVFPSQADKLKAYIVSNKLAMSSEADLIQVLQYFYTL</sequence>
<evidence type="ECO:0000313" key="1">
    <source>
        <dbReference type="EMBL" id="RNI27727.1"/>
    </source>
</evidence>
<organism evidence="1 2">
    <name type="scientific">Rufibacter immobilis</name>
    <dbReference type="NCBI Taxonomy" id="1348778"/>
    <lineage>
        <taxon>Bacteria</taxon>
        <taxon>Pseudomonadati</taxon>
        <taxon>Bacteroidota</taxon>
        <taxon>Cytophagia</taxon>
        <taxon>Cytophagales</taxon>
        <taxon>Hymenobacteraceae</taxon>
        <taxon>Rufibacter</taxon>
    </lineage>
</organism>
<keyword evidence="2" id="KW-1185">Reference proteome</keyword>
<name>A0A3M9MR96_9BACT</name>
<accession>A0A3M9MR96</accession>
<proteinExistence type="predicted"/>
<protein>
    <submittedName>
        <fullName evidence="1">Uncharacterized protein</fullName>
    </submittedName>
</protein>